<keyword evidence="1" id="KW-0597">Phosphoprotein</keyword>
<dbReference type="PROSITE" id="PS50110">
    <property type="entry name" value="RESPONSE_REGULATORY"/>
    <property type="match status" value="1"/>
</dbReference>
<sequence length="135" mass="15810">MTTKRIPNIWIIDDDPMSSFMLKRLAELGELADIITIFNHARGALDYIEEHKKDYNQLPDVILLDIYMPVVNGWDFLNRYRELRPLLEKDVRIILVSSSDHPRDLNQAKTYEEVKAYVTKPVSLERLKELLLVNA</sequence>
<evidence type="ECO:0000256" key="1">
    <source>
        <dbReference type="PROSITE-ProRule" id="PRU00169"/>
    </source>
</evidence>
<dbReference type="RefSeq" id="WP_254091609.1">
    <property type="nucleotide sequence ID" value="NZ_JAHESC010000025.1"/>
</dbReference>
<protein>
    <submittedName>
        <fullName evidence="3">Response regulator</fullName>
    </submittedName>
</protein>
<evidence type="ECO:0000313" key="4">
    <source>
        <dbReference type="Proteomes" id="UP001319180"/>
    </source>
</evidence>
<dbReference type="SUPFAM" id="SSF52172">
    <property type="entry name" value="CheY-like"/>
    <property type="match status" value="1"/>
</dbReference>
<dbReference type="SMART" id="SM00448">
    <property type="entry name" value="REC"/>
    <property type="match status" value="1"/>
</dbReference>
<gene>
    <name evidence="3" type="ORF">KK078_17555</name>
</gene>
<dbReference type="InterPro" id="IPR011006">
    <property type="entry name" value="CheY-like_superfamily"/>
</dbReference>
<name>A0AAP2DBF0_9BACT</name>
<comment type="caution">
    <text evidence="3">The sequence shown here is derived from an EMBL/GenBank/DDBJ whole genome shotgun (WGS) entry which is preliminary data.</text>
</comment>
<reference evidence="3 4" key="1">
    <citation type="submission" date="2021-05" db="EMBL/GenBank/DDBJ databases">
        <title>A Polyphasic approach of four new species of the genus Ohtaekwangia: Ohtaekwangia histidinii sp. nov., Ohtaekwangia cretensis sp. nov., Ohtaekwangia indiensis sp. nov., Ohtaekwangia reichenbachii sp. nov. from diverse environment.</title>
        <authorList>
            <person name="Octaviana S."/>
        </authorList>
    </citation>
    <scope>NUCLEOTIDE SEQUENCE [LARGE SCALE GENOMIC DNA]</scope>
    <source>
        <strain evidence="3 4">PWU37</strain>
    </source>
</reference>
<dbReference type="Pfam" id="PF00072">
    <property type="entry name" value="Response_reg"/>
    <property type="match status" value="1"/>
</dbReference>
<dbReference type="Gene3D" id="3.40.50.2300">
    <property type="match status" value="1"/>
</dbReference>
<dbReference type="Proteomes" id="UP001319180">
    <property type="component" value="Unassembled WGS sequence"/>
</dbReference>
<feature type="modified residue" description="4-aspartylphosphate" evidence="1">
    <location>
        <position position="65"/>
    </location>
</feature>
<feature type="domain" description="Response regulatory" evidence="2">
    <location>
        <begin position="8"/>
        <end position="135"/>
    </location>
</feature>
<keyword evidence="4" id="KW-1185">Reference proteome</keyword>
<dbReference type="PANTHER" id="PTHR44520">
    <property type="entry name" value="RESPONSE REGULATOR RCP1-RELATED"/>
    <property type="match status" value="1"/>
</dbReference>
<evidence type="ECO:0000313" key="3">
    <source>
        <dbReference type="EMBL" id="MBT1688382.1"/>
    </source>
</evidence>
<dbReference type="InterPro" id="IPR001789">
    <property type="entry name" value="Sig_transdc_resp-reg_receiver"/>
</dbReference>
<dbReference type="InterPro" id="IPR052893">
    <property type="entry name" value="TCS_response_regulator"/>
</dbReference>
<proteinExistence type="predicted"/>
<dbReference type="PANTHER" id="PTHR44520:SF2">
    <property type="entry name" value="RESPONSE REGULATOR RCP1"/>
    <property type="match status" value="1"/>
</dbReference>
<dbReference type="AlphaFoldDB" id="A0AAP2DBF0"/>
<evidence type="ECO:0000259" key="2">
    <source>
        <dbReference type="PROSITE" id="PS50110"/>
    </source>
</evidence>
<organism evidence="3 4">
    <name type="scientific">Dawidia soli</name>
    <dbReference type="NCBI Taxonomy" id="2782352"/>
    <lineage>
        <taxon>Bacteria</taxon>
        <taxon>Pseudomonadati</taxon>
        <taxon>Bacteroidota</taxon>
        <taxon>Cytophagia</taxon>
        <taxon>Cytophagales</taxon>
        <taxon>Chryseotaleaceae</taxon>
        <taxon>Dawidia</taxon>
    </lineage>
</organism>
<dbReference type="EMBL" id="JAHESC010000025">
    <property type="protein sequence ID" value="MBT1688382.1"/>
    <property type="molecule type" value="Genomic_DNA"/>
</dbReference>
<dbReference type="GO" id="GO:0000160">
    <property type="term" value="P:phosphorelay signal transduction system"/>
    <property type="evidence" value="ECO:0007669"/>
    <property type="project" value="InterPro"/>
</dbReference>
<accession>A0AAP2DBF0</accession>